<evidence type="ECO:0000313" key="2">
    <source>
        <dbReference type="EMBL" id="VYS79801.1"/>
    </source>
</evidence>
<accession>A0A6N2RI74</accession>
<dbReference type="EMBL" id="CACRSL010000003">
    <property type="protein sequence ID" value="VYS79801.1"/>
    <property type="molecule type" value="Genomic_DNA"/>
</dbReference>
<dbReference type="InterPro" id="IPR001455">
    <property type="entry name" value="TusA-like"/>
</dbReference>
<dbReference type="Gene3D" id="3.40.1260.10">
    <property type="entry name" value="DsrEFH-like"/>
    <property type="match status" value="1"/>
</dbReference>
<evidence type="ECO:0000259" key="1">
    <source>
        <dbReference type="Pfam" id="PF01206"/>
    </source>
</evidence>
<name>A0A6N2RI74_9FIRM</name>
<dbReference type="InterPro" id="IPR003787">
    <property type="entry name" value="Sulphur_relay_DsrE/F-like"/>
</dbReference>
<protein>
    <submittedName>
        <fullName evidence="2">SirA-like protein</fullName>
    </submittedName>
</protein>
<feature type="domain" description="UPF0033" evidence="1">
    <location>
        <begin position="3"/>
        <end position="64"/>
    </location>
</feature>
<dbReference type="AlphaFoldDB" id="A0A6N2RI74"/>
<dbReference type="InterPro" id="IPR019870">
    <property type="entry name" value="Se_metab_YedF"/>
</dbReference>
<dbReference type="SUPFAM" id="SSF64307">
    <property type="entry name" value="SirA-like"/>
    <property type="match status" value="1"/>
</dbReference>
<dbReference type="InterPro" id="IPR036868">
    <property type="entry name" value="TusA-like_sf"/>
</dbReference>
<gene>
    <name evidence="2" type="ORF">AULFYP135_00411</name>
</gene>
<dbReference type="Gene3D" id="3.30.110.40">
    <property type="entry name" value="TusA-like domain"/>
    <property type="match status" value="1"/>
</dbReference>
<reference evidence="2" key="1">
    <citation type="submission" date="2019-11" db="EMBL/GenBank/DDBJ databases">
        <authorList>
            <person name="Feng L."/>
        </authorList>
    </citation>
    <scope>NUCLEOTIDE SEQUENCE</scope>
    <source>
        <strain evidence="2">AundefinedLFYP135</strain>
    </source>
</reference>
<dbReference type="NCBIfam" id="TIGR03527">
    <property type="entry name" value="selenium_YedF"/>
    <property type="match status" value="1"/>
</dbReference>
<organism evidence="2">
    <name type="scientific">uncultured Anaerotruncus sp</name>
    <dbReference type="NCBI Taxonomy" id="905011"/>
    <lineage>
        <taxon>Bacteria</taxon>
        <taxon>Bacillati</taxon>
        <taxon>Bacillota</taxon>
        <taxon>Clostridia</taxon>
        <taxon>Eubacteriales</taxon>
        <taxon>Oscillospiraceae</taxon>
        <taxon>Anaerotruncus</taxon>
        <taxon>environmental samples</taxon>
    </lineage>
</organism>
<dbReference type="SUPFAM" id="SSF75169">
    <property type="entry name" value="DsrEFH-like"/>
    <property type="match status" value="1"/>
</dbReference>
<dbReference type="InterPro" id="IPR027396">
    <property type="entry name" value="DsrEFH-like"/>
</dbReference>
<sequence>MTKRIDAKGKACPMPVILAKKEIDGGCAAFVVEVDNETAVKNLQKLAESQGYASAVSGGEGSYEVAFSGDPNAVPEAAVPDRAEAGGSWALFVGKETIGAGSDELGGNLMRMFFYTLSQGDDLPKSILFMNGGVKLPALDEQVVGHLKELEQKGCEILVCGTCLNFFGIADQLKIGTVSNMYDITKRMFDAAKVISL</sequence>
<dbReference type="Pfam" id="PF02635">
    <property type="entry name" value="DsrE"/>
    <property type="match status" value="1"/>
</dbReference>
<dbReference type="Pfam" id="PF01206">
    <property type="entry name" value="TusA"/>
    <property type="match status" value="1"/>
</dbReference>
<proteinExistence type="predicted"/>